<dbReference type="InterPro" id="IPR010718">
    <property type="entry name" value="DUF1294"/>
</dbReference>
<evidence type="ECO:0000256" key="2">
    <source>
        <dbReference type="SAM" id="Phobius"/>
    </source>
</evidence>
<keyword evidence="2" id="KW-0812">Transmembrane</keyword>
<sequence length="197" mass="21482">MHARDFGPQTTQPQAGMVVSFEVEASAKGPRAVRVQIQADRGRSHGRQNQPAARPSSRRTWPAQARSTARLGAIVLFLLLYLGVAWLWPVSNAVLLLYLGASAVCYGAYALDKRAAQRGSWRIAEKTLHGLALIGGWPGALLAQHYLRHKSSKASFQALFWLTVVINVAAFVLLASPYGEPLARHARPLLRAVLNAL</sequence>
<dbReference type="Proteomes" id="UP000461670">
    <property type="component" value="Unassembled WGS sequence"/>
</dbReference>
<feature type="transmembrane region" description="Helical" evidence="2">
    <location>
        <begin position="68"/>
        <end position="88"/>
    </location>
</feature>
<evidence type="ECO:0000256" key="1">
    <source>
        <dbReference type="SAM" id="MobiDB-lite"/>
    </source>
</evidence>
<evidence type="ECO:0008006" key="5">
    <source>
        <dbReference type="Google" id="ProtNLM"/>
    </source>
</evidence>
<evidence type="ECO:0000313" key="3">
    <source>
        <dbReference type="EMBL" id="KAF1021531.1"/>
    </source>
</evidence>
<name>A0A7V8FP84_9BURK</name>
<dbReference type="Pfam" id="PF06961">
    <property type="entry name" value="DUF1294"/>
    <property type="match status" value="1"/>
</dbReference>
<protein>
    <recommendedName>
        <fullName evidence="5">DUF1294 domain-containing protein</fullName>
    </recommendedName>
</protein>
<feature type="region of interest" description="Disordered" evidence="1">
    <location>
        <begin position="38"/>
        <end position="63"/>
    </location>
</feature>
<comment type="caution">
    <text evidence="3">The sequence shown here is derived from an EMBL/GenBank/DDBJ whole genome shotgun (WGS) entry which is preliminary data.</text>
</comment>
<dbReference type="EMBL" id="WNDQ01000020">
    <property type="protein sequence ID" value="KAF1021531.1"/>
    <property type="molecule type" value="Genomic_DNA"/>
</dbReference>
<reference evidence="4" key="1">
    <citation type="journal article" date="2020" name="MBio">
        <title>Horizontal gene transfer to a defensive symbiont with a reduced genome amongst a multipartite beetle microbiome.</title>
        <authorList>
            <person name="Waterworth S.C."/>
            <person name="Florez L.V."/>
            <person name="Rees E.R."/>
            <person name="Hertweck C."/>
            <person name="Kaltenpoth M."/>
            <person name="Kwan J.C."/>
        </authorList>
    </citation>
    <scope>NUCLEOTIDE SEQUENCE [LARGE SCALE GENOMIC DNA]</scope>
</reference>
<feature type="transmembrane region" description="Helical" evidence="2">
    <location>
        <begin position="159"/>
        <end position="179"/>
    </location>
</feature>
<feature type="transmembrane region" description="Helical" evidence="2">
    <location>
        <begin position="131"/>
        <end position="147"/>
    </location>
</feature>
<keyword evidence="2" id="KW-1133">Transmembrane helix</keyword>
<accession>A0A7V8FP84</accession>
<organism evidence="3 4">
    <name type="scientific">Paracidovorax wautersii</name>
    <dbReference type="NCBI Taxonomy" id="1177982"/>
    <lineage>
        <taxon>Bacteria</taxon>
        <taxon>Pseudomonadati</taxon>
        <taxon>Pseudomonadota</taxon>
        <taxon>Betaproteobacteria</taxon>
        <taxon>Burkholderiales</taxon>
        <taxon>Comamonadaceae</taxon>
        <taxon>Paracidovorax</taxon>
    </lineage>
</organism>
<keyword evidence="2" id="KW-0472">Membrane</keyword>
<gene>
    <name evidence="3" type="ORF">GAK30_01750</name>
</gene>
<feature type="transmembrane region" description="Helical" evidence="2">
    <location>
        <begin position="94"/>
        <end position="111"/>
    </location>
</feature>
<dbReference type="AlphaFoldDB" id="A0A7V8FP84"/>
<evidence type="ECO:0000313" key="4">
    <source>
        <dbReference type="Proteomes" id="UP000461670"/>
    </source>
</evidence>
<proteinExistence type="predicted"/>